<feature type="domain" description="PPM-type phosphatase" evidence="3">
    <location>
        <begin position="134"/>
        <end position="352"/>
    </location>
</feature>
<proteinExistence type="predicted"/>
<dbReference type="InterPro" id="IPR001932">
    <property type="entry name" value="PPM-type_phosphatase-like_dom"/>
</dbReference>
<dbReference type="EC" id="3.1.3.16" evidence="4"/>
<feature type="transmembrane region" description="Helical" evidence="2">
    <location>
        <begin position="78"/>
        <end position="98"/>
    </location>
</feature>
<dbReference type="InterPro" id="IPR052016">
    <property type="entry name" value="Bact_Sigma-Reg"/>
</dbReference>
<accession>A0ABY9IK17</accession>
<evidence type="ECO:0000259" key="3">
    <source>
        <dbReference type="SMART" id="SM00331"/>
    </source>
</evidence>
<protein>
    <submittedName>
        <fullName evidence="4">PP2C family protein-serine/threonine phosphatase</fullName>
        <ecNumber evidence="4">3.1.3.16</ecNumber>
    </submittedName>
</protein>
<keyword evidence="2" id="KW-1133">Transmembrane helix</keyword>
<reference evidence="4 5" key="1">
    <citation type="submission" date="2023-03" db="EMBL/GenBank/DDBJ databases">
        <title>Isolation and description of six Streptomyces strains from soil environments, able to metabolize different microbial glucans.</title>
        <authorList>
            <person name="Widen T."/>
            <person name="Larsbrink J."/>
        </authorList>
    </citation>
    <scope>NUCLEOTIDE SEQUENCE [LARGE SCALE GENOMIC DNA]</scope>
    <source>
        <strain evidence="4 5">Alt2</strain>
    </source>
</reference>
<evidence type="ECO:0000256" key="2">
    <source>
        <dbReference type="SAM" id="Phobius"/>
    </source>
</evidence>
<keyword evidence="2" id="KW-0812">Transmembrane</keyword>
<dbReference type="SMART" id="SM00331">
    <property type="entry name" value="PP2C_SIG"/>
    <property type="match status" value="1"/>
</dbReference>
<evidence type="ECO:0000256" key="1">
    <source>
        <dbReference type="ARBA" id="ARBA00022801"/>
    </source>
</evidence>
<dbReference type="RefSeq" id="WP_306106027.1">
    <property type="nucleotide sequence ID" value="NZ_CP120988.1"/>
</dbReference>
<feature type="transmembrane region" description="Helical" evidence="2">
    <location>
        <begin position="12"/>
        <end position="39"/>
    </location>
</feature>
<keyword evidence="5" id="KW-1185">Reference proteome</keyword>
<dbReference type="Proteomes" id="UP001235744">
    <property type="component" value="Chromosome"/>
</dbReference>
<evidence type="ECO:0000313" key="5">
    <source>
        <dbReference type="Proteomes" id="UP001235744"/>
    </source>
</evidence>
<sequence>MRTQAKTADQPWVIPVAAMGVVATASILAGPGFGLLPFFTAGPALAAARGTARTVLGVGAFSAALCLVSALADDHLGHTRTLVALGGIVFVTAAACYVSSVRRQAERDLVDVREVAEAVQDVLVPPLPAQVGPLTLTDSYLSATRSARVGGDLSQAVPCEDGVRVMIADVQGKGIEALRTAAVVLHTFRDAASGPLGLREIAPRIEEALATRTDGERFVTGVIAEARDDGSVDLLNYGHAAPLIRRADGHLELARPAEHTLPLGLSGLAAPQAPGPAVARVVLAPEDRILFYTDGLSEARDDRGEFYPLQDRAGGPLSHPGPDRALQELRADVDRHTGGGRDDDSVLLLLQFEQAS</sequence>
<evidence type="ECO:0000313" key="4">
    <source>
        <dbReference type="EMBL" id="WLQ55189.1"/>
    </source>
</evidence>
<dbReference type="EMBL" id="CP120988">
    <property type="protein sequence ID" value="WLQ55189.1"/>
    <property type="molecule type" value="Genomic_DNA"/>
</dbReference>
<keyword evidence="1 4" id="KW-0378">Hydrolase</keyword>
<name>A0ABY9IK17_9ACTN</name>
<dbReference type="PANTHER" id="PTHR43156">
    <property type="entry name" value="STAGE II SPORULATION PROTEIN E-RELATED"/>
    <property type="match status" value="1"/>
</dbReference>
<gene>
    <name evidence="4" type="ORF">P8A19_06920</name>
</gene>
<dbReference type="SUPFAM" id="SSF81606">
    <property type="entry name" value="PP2C-like"/>
    <property type="match status" value="1"/>
</dbReference>
<keyword evidence="2" id="KW-0472">Membrane</keyword>
<dbReference type="Gene3D" id="3.60.40.10">
    <property type="entry name" value="PPM-type phosphatase domain"/>
    <property type="match status" value="1"/>
</dbReference>
<dbReference type="Pfam" id="PF07228">
    <property type="entry name" value="SpoIIE"/>
    <property type="match status" value="1"/>
</dbReference>
<dbReference type="GO" id="GO:0004722">
    <property type="term" value="F:protein serine/threonine phosphatase activity"/>
    <property type="evidence" value="ECO:0007669"/>
    <property type="project" value="UniProtKB-EC"/>
</dbReference>
<dbReference type="PANTHER" id="PTHR43156:SF2">
    <property type="entry name" value="STAGE II SPORULATION PROTEIN E"/>
    <property type="match status" value="1"/>
</dbReference>
<organism evidence="4 5">
    <name type="scientific">Streptomyces poriferorum</name>
    <dbReference type="NCBI Taxonomy" id="2798799"/>
    <lineage>
        <taxon>Bacteria</taxon>
        <taxon>Bacillati</taxon>
        <taxon>Actinomycetota</taxon>
        <taxon>Actinomycetes</taxon>
        <taxon>Kitasatosporales</taxon>
        <taxon>Streptomycetaceae</taxon>
        <taxon>Streptomyces</taxon>
    </lineage>
</organism>
<feature type="transmembrane region" description="Helical" evidence="2">
    <location>
        <begin position="51"/>
        <end position="72"/>
    </location>
</feature>
<dbReference type="InterPro" id="IPR036457">
    <property type="entry name" value="PPM-type-like_dom_sf"/>
</dbReference>